<evidence type="ECO:0000256" key="1">
    <source>
        <dbReference type="ARBA" id="ARBA00004196"/>
    </source>
</evidence>
<feature type="region of interest" description="Disordered" evidence="6">
    <location>
        <begin position="142"/>
        <end position="192"/>
    </location>
</feature>
<dbReference type="PANTHER" id="PTHR42953">
    <property type="entry name" value="HIGH-AFFINITY ZINC UPTAKE SYSTEM PROTEIN ZNUA-RELATED"/>
    <property type="match status" value="1"/>
</dbReference>
<sequence>MTISPRTSGSGSPGPRRGGATQALTAFAAALLGAGALTACGSSGGSAGAGGDGPSVVASTNVYADIVEQVAGGNATVEAVISDPAADPHSYEASPADAAKVSNADLVVYNGGGYDSFVDLALENAGEVPVVRAVDEYSAVTGEAAPEHSHDHGDDAGGSHDGHDHGDDDGHEDESNDEGQGGHAGHDHSHDAASNEHVWFSLPTTTAVAEQVASQLAEIDPEHADDYRANARSFGDALTPVQAQLDEIHDRGHFPYAQTERIGAHLLDYAHMVDRTPRGFLTSVEDDTDPSAADLASLIDLLDRQEVAVLAYNPQTETAVTARVREAAVNGGVVVVEISETLPEGTDYVTWMSGIVNELADALAGAAPVDDDEH</sequence>
<dbReference type="PRINTS" id="PR00690">
    <property type="entry name" value="ADHESNFAMILY"/>
</dbReference>
<feature type="region of interest" description="Disordered" evidence="6">
    <location>
        <begin position="1"/>
        <end position="20"/>
    </location>
</feature>
<keyword evidence="4" id="KW-0732">Signal</keyword>
<comment type="caution">
    <text evidence="7">The sequence shown here is derived from an EMBL/GenBank/DDBJ whole genome shotgun (WGS) entry which is preliminary data.</text>
</comment>
<evidence type="ECO:0000313" key="8">
    <source>
        <dbReference type="Proteomes" id="UP001589700"/>
    </source>
</evidence>
<protein>
    <submittedName>
        <fullName evidence="7">Metal ABC transporter solute-binding protein, Zn/Mn family</fullName>
    </submittedName>
</protein>
<name>A0ABV5JVA6_9ACTN</name>
<keyword evidence="2 5" id="KW-0813">Transport</keyword>
<evidence type="ECO:0000256" key="5">
    <source>
        <dbReference type="RuleBase" id="RU003512"/>
    </source>
</evidence>
<feature type="compositionally biased region" description="Basic and acidic residues" evidence="6">
    <location>
        <begin position="145"/>
        <end position="168"/>
    </location>
</feature>
<evidence type="ECO:0000313" key="7">
    <source>
        <dbReference type="EMBL" id="MFB9260815.1"/>
    </source>
</evidence>
<evidence type="ECO:0000256" key="4">
    <source>
        <dbReference type="ARBA" id="ARBA00022729"/>
    </source>
</evidence>
<organism evidence="7 8">
    <name type="scientific">Dietzia aerolata</name>
    <dbReference type="NCBI Taxonomy" id="595984"/>
    <lineage>
        <taxon>Bacteria</taxon>
        <taxon>Bacillati</taxon>
        <taxon>Actinomycetota</taxon>
        <taxon>Actinomycetes</taxon>
        <taxon>Mycobacteriales</taxon>
        <taxon>Dietziaceae</taxon>
        <taxon>Dietzia</taxon>
    </lineage>
</organism>
<comment type="subcellular location">
    <subcellularLocation>
        <location evidence="1">Cell envelope</location>
    </subcellularLocation>
</comment>
<dbReference type="RefSeq" id="WP_338403459.1">
    <property type="nucleotide sequence ID" value="NZ_JAALDM010000008.1"/>
</dbReference>
<keyword evidence="3" id="KW-0479">Metal-binding</keyword>
<evidence type="ECO:0000256" key="2">
    <source>
        <dbReference type="ARBA" id="ARBA00022448"/>
    </source>
</evidence>
<dbReference type="InterPro" id="IPR050492">
    <property type="entry name" value="Bact_metal-bind_prot9"/>
</dbReference>
<keyword evidence="8" id="KW-1185">Reference proteome</keyword>
<evidence type="ECO:0000256" key="3">
    <source>
        <dbReference type="ARBA" id="ARBA00022723"/>
    </source>
</evidence>
<dbReference type="InterPro" id="IPR006127">
    <property type="entry name" value="ZnuA-like"/>
</dbReference>
<dbReference type="InterPro" id="IPR006128">
    <property type="entry name" value="Lipoprotein_PsaA-like"/>
</dbReference>
<evidence type="ECO:0000256" key="6">
    <source>
        <dbReference type="SAM" id="MobiDB-lite"/>
    </source>
</evidence>
<reference evidence="7 8" key="1">
    <citation type="submission" date="2024-09" db="EMBL/GenBank/DDBJ databases">
        <authorList>
            <person name="Sun Q."/>
            <person name="Mori K."/>
        </authorList>
    </citation>
    <scope>NUCLEOTIDE SEQUENCE [LARGE SCALE GENOMIC DNA]</scope>
    <source>
        <strain evidence="7 8">CCM 7659</strain>
    </source>
</reference>
<comment type="similarity">
    <text evidence="5">Belongs to the bacterial solute-binding protein 9 family.</text>
</comment>
<dbReference type="Proteomes" id="UP001589700">
    <property type="component" value="Unassembled WGS sequence"/>
</dbReference>
<dbReference type="Gene3D" id="3.40.50.1980">
    <property type="entry name" value="Nitrogenase molybdenum iron protein domain"/>
    <property type="match status" value="2"/>
</dbReference>
<dbReference type="PANTHER" id="PTHR42953:SF1">
    <property type="entry name" value="METAL-BINDING PROTEIN HI_0362-RELATED"/>
    <property type="match status" value="1"/>
</dbReference>
<gene>
    <name evidence="7" type="ORF">ACFFVD_13475</name>
</gene>
<accession>A0ABV5JVA6</accession>
<dbReference type="EMBL" id="JBHMDY010000008">
    <property type="protein sequence ID" value="MFB9260815.1"/>
    <property type="molecule type" value="Genomic_DNA"/>
</dbReference>
<dbReference type="SUPFAM" id="SSF53807">
    <property type="entry name" value="Helical backbone' metal receptor"/>
    <property type="match status" value="1"/>
</dbReference>
<proteinExistence type="inferred from homology"/>
<dbReference type="Pfam" id="PF01297">
    <property type="entry name" value="ZnuA"/>
    <property type="match status" value="1"/>
</dbReference>